<dbReference type="Pfam" id="PF13360">
    <property type="entry name" value="PQQ_2"/>
    <property type="match status" value="1"/>
</dbReference>
<keyword evidence="4" id="KW-0564">Palmitate</keyword>
<feature type="domain" description="Pyrrolo-quinoline quinone repeat" evidence="6">
    <location>
        <begin position="75"/>
        <end position="311"/>
    </location>
</feature>
<comment type="caution">
    <text evidence="7">The sequence shown here is derived from an EMBL/GenBank/DDBJ whole genome shotgun (WGS) entry which is preliminary data.</text>
</comment>
<evidence type="ECO:0000256" key="1">
    <source>
        <dbReference type="ARBA" id="ARBA00022729"/>
    </source>
</evidence>
<sequence>MNTGWKLIGTLPLLASLIVGCAGEEDSIKMATTPVVKSKFIPVQLWSSKVGDGVGRYFSKLTPVIAYDKVFAADRNGIVSAIDLQSGRTLWCINFSNEMPTLFSGGITASYRKLYLGTETGELIVLDEKTGVVVWRTKTKGEILSRPLVDEGIVVVNSSLGVLSAYEAETGEQLWSFSNNIPNLTLRGDSSPISISGGIFWGMANGRVGAAYIDNGNIIWQQTISNPKGGTEIARLVDIDSTPVVSGSMLYAVGYNGKLVAIDLHSGRTVWKRSYSSSTDILVVGSYLFLITDEDHVVALDARSGTRIWININLEHRQLTPPALISGYVVVGDRKGYLHWLNHETGEFVAQQRLDDSGISVPPIQVDDGYLVITRSGSLSKRRIQ</sequence>
<protein>
    <recommendedName>
        <fullName evidence="4">Outer membrane protein assembly factor BamB</fullName>
    </recommendedName>
</protein>
<organism evidence="7 8">
    <name type="scientific">Candidatus Enterovibrio escicola</name>
    <dbReference type="NCBI Taxonomy" id="1927127"/>
    <lineage>
        <taxon>Bacteria</taxon>
        <taxon>Pseudomonadati</taxon>
        <taxon>Pseudomonadota</taxon>
        <taxon>Gammaproteobacteria</taxon>
        <taxon>Vibrionales</taxon>
        <taxon>Vibrionaceae</taxon>
        <taxon>Enterovibrio</taxon>
    </lineage>
</organism>
<name>A0A2A5T5J4_9GAMM</name>
<keyword evidence="3 4" id="KW-0998">Cell outer membrane</keyword>
<dbReference type="SMART" id="SM00564">
    <property type="entry name" value="PQQ"/>
    <property type="match status" value="6"/>
</dbReference>
<feature type="chain" id="PRO_5017089799" description="Outer membrane protein assembly factor BamB" evidence="5">
    <location>
        <begin position="23"/>
        <end position="385"/>
    </location>
</feature>
<dbReference type="HAMAP" id="MF_00923">
    <property type="entry name" value="OM_assembly_BamB"/>
    <property type="match status" value="1"/>
</dbReference>
<gene>
    <name evidence="4" type="primary">bamB</name>
    <name evidence="7" type="ORF">BTN49_0385</name>
</gene>
<evidence type="ECO:0000256" key="5">
    <source>
        <dbReference type="SAM" id="SignalP"/>
    </source>
</evidence>
<comment type="subcellular location">
    <subcellularLocation>
        <location evidence="4">Cell outer membrane</location>
        <topology evidence="4">Lipid-anchor</topology>
    </subcellularLocation>
</comment>
<comment type="function">
    <text evidence="4">Part of the outer membrane protein assembly complex, which is involved in assembly and insertion of beta-barrel proteins into the outer membrane.</text>
</comment>
<dbReference type="InterPro" id="IPR015943">
    <property type="entry name" value="WD40/YVTN_repeat-like_dom_sf"/>
</dbReference>
<dbReference type="GO" id="GO:0043165">
    <property type="term" value="P:Gram-negative-bacterium-type cell outer membrane assembly"/>
    <property type="evidence" value="ECO:0007669"/>
    <property type="project" value="UniProtKB-UniRule"/>
</dbReference>
<dbReference type="PROSITE" id="PS51257">
    <property type="entry name" value="PROKAR_LIPOPROTEIN"/>
    <property type="match status" value="1"/>
</dbReference>
<evidence type="ECO:0000313" key="7">
    <source>
        <dbReference type="EMBL" id="PCS23422.1"/>
    </source>
</evidence>
<proteinExistence type="inferred from homology"/>
<dbReference type="PANTHER" id="PTHR34512:SF30">
    <property type="entry name" value="OUTER MEMBRANE PROTEIN ASSEMBLY FACTOR BAMB"/>
    <property type="match status" value="1"/>
</dbReference>
<dbReference type="GO" id="GO:0051205">
    <property type="term" value="P:protein insertion into membrane"/>
    <property type="evidence" value="ECO:0007669"/>
    <property type="project" value="UniProtKB-UniRule"/>
</dbReference>
<dbReference type="SUPFAM" id="SSF50998">
    <property type="entry name" value="Quinoprotein alcohol dehydrogenase-like"/>
    <property type="match status" value="1"/>
</dbReference>
<dbReference type="InterPro" id="IPR011047">
    <property type="entry name" value="Quinoprotein_ADH-like_sf"/>
</dbReference>
<dbReference type="Gene3D" id="2.130.10.10">
    <property type="entry name" value="YVTN repeat-like/Quinoprotein amine dehydrogenase"/>
    <property type="match status" value="1"/>
</dbReference>
<dbReference type="RefSeq" id="WP_190319180.1">
    <property type="nucleotide sequence ID" value="NZ_CAWNJE010000005.1"/>
</dbReference>
<dbReference type="GO" id="GO:0009279">
    <property type="term" value="C:cell outer membrane"/>
    <property type="evidence" value="ECO:0007669"/>
    <property type="project" value="UniProtKB-SubCell"/>
</dbReference>
<dbReference type="Proteomes" id="UP000219020">
    <property type="component" value="Unassembled WGS sequence"/>
</dbReference>
<dbReference type="AlphaFoldDB" id="A0A2A5T5J4"/>
<keyword evidence="4" id="KW-0449">Lipoprotein</keyword>
<accession>A0A2A5T5J4</accession>
<evidence type="ECO:0000313" key="8">
    <source>
        <dbReference type="Proteomes" id="UP000219020"/>
    </source>
</evidence>
<dbReference type="PANTHER" id="PTHR34512">
    <property type="entry name" value="CELL SURFACE PROTEIN"/>
    <property type="match status" value="1"/>
</dbReference>
<dbReference type="InterPro" id="IPR002372">
    <property type="entry name" value="PQQ_rpt_dom"/>
</dbReference>
<comment type="subunit">
    <text evidence="4">Part of the Bam complex.</text>
</comment>
<dbReference type="NCBIfam" id="NF008351">
    <property type="entry name" value="PRK11138.1"/>
    <property type="match status" value="1"/>
</dbReference>
<feature type="signal peptide" evidence="5">
    <location>
        <begin position="1"/>
        <end position="22"/>
    </location>
</feature>
<comment type="similarity">
    <text evidence="4">Belongs to the BamB family.</text>
</comment>
<dbReference type="GeneID" id="66950904"/>
<reference evidence="8" key="1">
    <citation type="submission" date="2017-04" db="EMBL/GenBank/DDBJ databases">
        <title>Genome evolution of the luminous symbionts of deep sea anglerfish.</title>
        <authorList>
            <person name="Hendry T.A."/>
        </authorList>
    </citation>
    <scope>NUCLEOTIDE SEQUENCE [LARGE SCALE GENOMIC DNA]</scope>
</reference>
<evidence type="ECO:0000256" key="2">
    <source>
        <dbReference type="ARBA" id="ARBA00023136"/>
    </source>
</evidence>
<dbReference type="InterPro" id="IPR017687">
    <property type="entry name" value="BamB"/>
</dbReference>
<keyword evidence="8" id="KW-1185">Reference proteome</keyword>
<dbReference type="EMBL" id="NBYY01000009">
    <property type="protein sequence ID" value="PCS23422.1"/>
    <property type="molecule type" value="Genomic_DNA"/>
</dbReference>
<evidence type="ECO:0000256" key="3">
    <source>
        <dbReference type="ARBA" id="ARBA00023237"/>
    </source>
</evidence>
<keyword evidence="1 4" id="KW-0732">Signal</keyword>
<dbReference type="NCBIfam" id="TIGR03300">
    <property type="entry name" value="assembly_YfgL"/>
    <property type="match status" value="1"/>
</dbReference>
<evidence type="ECO:0000259" key="6">
    <source>
        <dbReference type="Pfam" id="PF13360"/>
    </source>
</evidence>
<keyword evidence="2 4" id="KW-0472">Membrane</keyword>
<evidence type="ECO:0000256" key="4">
    <source>
        <dbReference type="HAMAP-Rule" id="MF_00923"/>
    </source>
</evidence>
<dbReference type="InterPro" id="IPR018391">
    <property type="entry name" value="PQQ_b-propeller_rpt"/>
</dbReference>